<dbReference type="Proteomes" id="UP000582837">
    <property type="component" value="Unassembled WGS sequence"/>
</dbReference>
<dbReference type="SMART" id="SM01103">
    <property type="entry name" value="CRS1_YhbY"/>
    <property type="match status" value="1"/>
</dbReference>
<dbReference type="InterPro" id="IPR051925">
    <property type="entry name" value="RNA-binding_domain"/>
</dbReference>
<dbReference type="PANTHER" id="PTHR40065:SF3">
    <property type="entry name" value="RNA-BINDING PROTEIN YHBY"/>
    <property type="match status" value="1"/>
</dbReference>
<proteinExistence type="predicted"/>
<comment type="caution">
    <text evidence="4">The sequence shown here is derived from an EMBL/GenBank/DDBJ whole genome shotgun (WGS) entry which is preliminary data.</text>
</comment>
<protein>
    <submittedName>
        <fullName evidence="4">RNA-binding protein</fullName>
    </submittedName>
</protein>
<dbReference type="PROSITE" id="PS51295">
    <property type="entry name" value="CRM"/>
    <property type="match status" value="1"/>
</dbReference>
<evidence type="ECO:0000259" key="3">
    <source>
        <dbReference type="PROSITE" id="PS51295"/>
    </source>
</evidence>
<dbReference type="AlphaFoldDB" id="A0A841H1E0"/>
<dbReference type="Pfam" id="PF01985">
    <property type="entry name" value="CRS1_YhbY"/>
    <property type="match status" value="1"/>
</dbReference>
<dbReference type="GO" id="GO:0003723">
    <property type="term" value="F:RNA binding"/>
    <property type="evidence" value="ECO:0007669"/>
    <property type="project" value="UniProtKB-UniRule"/>
</dbReference>
<evidence type="ECO:0000313" key="5">
    <source>
        <dbReference type="Proteomes" id="UP000582837"/>
    </source>
</evidence>
<dbReference type="Gene3D" id="3.30.110.60">
    <property type="entry name" value="YhbY-like"/>
    <property type="match status" value="1"/>
</dbReference>
<dbReference type="InterPro" id="IPR035920">
    <property type="entry name" value="YhbY-like_sf"/>
</dbReference>
<evidence type="ECO:0000256" key="2">
    <source>
        <dbReference type="PROSITE-ProRule" id="PRU00626"/>
    </source>
</evidence>
<dbReference type="InterPro" id="IPR017924">
    <property type="entry name" value="RNA-binding_YhbY"/>
</dbReference>
<evidence type="ECO:0000256" key="1">
    <source>
        <dbReference type="ARBA" id="ARBA00022884"/>
    </source>
</evidence>
<reference evidence="4 5" key="1">
    <citation type="submission" date="2020-08" db="EMBL/GenBank/DDBJ databases">
        <title>Genomic Encyclopedia of Type Strains, Phase IV (KMG-IV): sequencing the most valuable type-strain genomes for metagenomic binning, comparative biology and taxonomic classification.</title>
        <authorList>
            <person name="Goeker M."/>
        </authorList>
    </citation>
    <scope>NUCLEOTIDE SEQUENCE [LARGE SCALE GENOMIC DNA]</scope>
    <source>
        <strain evidence="4 5">DSM 29007</strain>
    </source>
</reference>
<dbReference type="SUPFAM" id="SSF75471">
    <property type="entry name" value="YhbY-like"/>
    <property type="match status" value="1"/>
</dbReference>
<feature type="domain" description="CRM" evidence="3">
    <location>
        <begin position="1"/>
        <end position="98"/>
    </location>
</feature>
<dbReference type="InterPro" id="IPR001890">
    <property type="entry name" value="RNA-binding_CRM"/>
</dbReference>
<dbReference type="PANTHER" id="PTHR40065">
    <property type="entry name" value="RNA-BINDING PROTEIN YHBY"/>
    <property type="match status" value="1"/>
</dbReference>
<sequence length="100" mass="11154">MEITPKQRAHLKSLAHHLKAVMFVGKEGVNEQTIRSLEEAFNTRELLKVKVLEAAPVELRDGARELAERIPGAVVVQTIGRIAVLYRPDPEKPEIQLPPA</sequence>
<dbReference type="RefSeq" id="WP_205761586.1">
    <property type="nucleotide sequence ID" value="NZ_JABDTL010000001.1"/>
</dbReference>
<name>A0A841H1E0_9BACT</name>
<evidence type="ECO:0000313" key="4">
    <source>
        <dbReference type="EMBL" id="MBB6071820.1"/>
    </source>
</evidence>
<dbReference type="EMBL" id="JACHIA010000011">
    <property type="protein sequence ID" value="MBB6071820.1"/>
    <property type="molecule type" value="Genomic_DNA"/>
</dbReference>
<gene>
    <name evidence="4" type="ORF">HNQ61_003480</name>
</gene>
<dbReference type="NCBIfam" id="TIGR00253">
    <property type="entry name" value="RNA_bind_YhbY"/>
    <property type="match status" value="1"/>
</dbReference>
<organism evidence="4 5">
    <name type="scientific">Longimicrobium terrae</name>
    <dbReference type="NCBI Taxonomy" id="1639882"/>
    <lineage>
        <taxon>Bacteria</taxon>
        <taxon>Pseudomonadati</taxon>
        <taxon>Gemmatimonadota</taxon>
        <taxon>Longimicrobiia</taxon>
        <taxon>Longimicrobiales</taxon>
        <taxon>Longimicrobiaceae</taxon>
        <taxon>Longimicrobium</taxon>
    </lineage>
</organism>
<keyword evidence="5" id="KW-1185">Reference proteome</keyword>
<keyword evidence="1 2" id="KW-0694">RNA-binding</keyword>
<accession>A0A841H1E0</accession>